<gene>
    <name evidence="1" type="ORF">rCG_56260</name>
</gene>
<name>A6IAU7_RAT</name>
<sequence>MFCHFQDVEDLNPAYSPFVFGGTRGWNGFWNHPLIPKMGVQVDSGQEGVWD</sequence>
<dbReference type="Proteomes" id="UP000234681">
    <property type="component" value="Chromosome 4"/>
</dbReference>
<accession>A6IAU7</accession>
<reference evidence="2" key="1">
    <citation type="submission" date="2005-09" db="EMBL/GenBank/DDBJ databases">
        <authorList>
            <person name="Mural R.J."/>
            <person name="Li P.W."/>
            <person name="Adams M.D."/>
            <person name="Amanatides P.G."/>
            <person name="Baden-Tillson H."/>
            <person name="Barnstead M."/>
            <person name="Chin S.H."/>
            <person name="Dew I."/>
            <person name="Evans C.A."/>
            <person name="Ferriera S."/>
            <person name="Flanigan M."/>
            <person name="Fosler C."/>
            <person name="Glodek A."/>
            <person name="Gu Z."/>
            <person name="Holt R.A."/>
            <person name="Jennings D."/>
            <person name="Kraft C.L."/>
            <person name="Lu F."/>
            <person name="Nguyen T."/>
            <person name="Nusskern D.R."/>
            <person name="Pfannkoch C.M."/>
            <person name="Sitter C."/>
            <person name="Sutton G.G."/>
            <person name="Venter J.C."/>
            <person name="Wang Z."/>
            <person name="Woodage T."/>
            <person name="Zheng X.H."/>
            <person name="Zhong F."/>
        </authorList>
    </citation>
    <scope>NUCLEOTIDE SEQUENCE [LARGE SCALE GENOMIC DNA]</scope>
    <source>
        <strain>BN</strain>
        <strain evidence="2">Sprague-Dawley</strain>
    </source>
</reference>
<organism evidence="1 2">
    <name type="scientific">Rattus norvegicus</name>
    <name type="common">Rat</name>
    <dbReference type="NCBI Taxonomy" id="10116"/>
    <lineage>
        <taxon>Eukaryota</taxon>
        <taxon>Metazoa</taxon>
        <taxon>Chordata</taxon>
        <taxon>Craniata</taxon>
        <taxon>Vertebrata</taxon>
        <taxon>Euteleostomi</taxon>
        <taxon>Mammalia</taxon>
        <taxon>Eutheria</taxon>
        <taxon>Euarchontoglires</taxon>
        <taxon>Glires</taxon>
        <taxon>Rodentia</taxon>
        <taxon>Myomorpha</taxon>
        <taxon>Muroidea</taxon>
        <taxon>Muridae</taxon>
        <taxon>Murinae</taxon>
        <taxon>Rattus</taxon>
    </lineage>
</organism>
<evidence type="ECO:0000313" key="2">
    <source>
        <dbReference type="Proteomes" id="UP000234681"/>
    </source>
</evidence>
<proteinExistence type="predicted"/>
<protein>
    <submittedName>
        <fullName evidence="1">RCG56260</fullName>
    </submittedName>
</protein>
<evidence type="ECO:0000313" key="1">
    <source>
        <dbReference type="EMBL" id="EDL91215.1"/>
    </source>
</evidence>
<dbReference type="EMBL" id="CH473957">
    <property type="protein sequence ID" value="EDL91215.1"/>
    <property type="molecule type" value="Genomic_DNA"/>
</dbReference>
<dbReference type="AlphaFoldDB" id="A6IAU7"/>